<dbReference type="NCBIfam" id="TIGR02532">
    <property type="entry name" value="IV_pilin_GFxxxE"/>
    <property type="match status" value="1"/>
</dbReference>
<comment type="similarity">
    <text evidence="9">Belongs to the ComGC family.</text>
</comment>
<gene>
    <name evidence="10" type="ORF">SAMN05216431_11615</name>
</gene>
<evidence type="ECO:0000313" key="11">
    <source>
        <dbReference type="Proteomes" id="UP000182089"/>
    </source>
</evidence>
<evidence type="ECO:0000256" key="2">
    <source>
        <dbReference type="ARBA" id="ARBA00004241"/>
    </source>
</evidence>
<dbReference type="EMBL" id="FOCC01000016">
    <property type="protein sequence ID" value="SEM95904.1"/>
    <property type="molecule type" value="Genomic_DNA"/>
</dbReference>
<keyword evidence="8" id="KW-0178">Competence</keyword>
<dbReference type="NCBIfam" id="NF040999">
    <property type="entry name" value="pilin_ComGC"/>
    <property type="match status" value="1"/>
</dbReference>
<keyword evidence="7" id="KW-0472">Membrane</keyword>
<keyword evidence="4" id="KW-0488">Methylation</keyword>
<dbReference type="Proteomes" id="UP000182089">
    <property type="component" value="Unassembled WGS sequence"/>
</dbReference>
<comment type="caution">
    <text evidence="10">The sequence shown here is derived from an EMBL/GenBank/DDBJ whole genome shotgun (WGS) entry which is preliminary data.</text>
</comment>
<evidence type="ECO:0000256" key="4">
    <source>
        <dbReference type="ARBA" id="ARBA00022481"/>
    </source>
</evidence>
<keyword evidence="5" id="KW-0812">Transmembrane</keyword>
<evidence type="ECO:0000256" key="7">
    <source>
        <dbReference type="ARBA" id="ARBA00023136"/>
    </source>
</evidence>
<dbReference type="SUPFAM" id="SSF54523">
    <property type="entry name" value="Pili subunits"/>
    <property type="match status" value="1"/>
</dbReference>
<evidence type="ECO:0000256" key="5">
    <source>
        <dbReference type="ARBA" id="ARBA00022692"/>
    </source>
</evidence>
<dbReference type="PIRSF" id="PIRSF029928">
    <property type="entry name" value="Late_competence_ComGC"/>
    <property type="match status" value="1"/>
</dbReference>
<name>A0ABY1AE45_9LACO</name>
<dbReference type="Gene3D" id="3.30.700.10">
    <property type="entry name" value="Glycoprotein, Type 4 Pilin"/>
    <property type="match status" value="1"/>
</dbReference>
<protein>
    <submittedName>
        <fullName evidence="10">Competence protein ComGC</fullName>
    </submittedName>
</protein>
<evidence type="ECO:0000256" key="6">
    <source>
        <dbReference type="ARBA" id="ARBA00022989"/>
    </source>
</evidence>
<accession>A0ABY1AE45</accession>
<dbReference type="InterPro" id="IPR045584">
    <property type="entry name" value="Pilin-like"/>
</dbReference>
<evidence type="ECO:0000256" key="1">
    <source>
        <dbReference type="ARBA" id="ARBA00004162"/>
    </source>
</evidence>
<keyword evidence="3" id="KW-1003">Cell membrane</keyword>
<evidence type="ECO:0000256" key="8">
    <source>
        <dbReference type="ARBA" id="ARBA00023287"/>
    </source>
</evidence>
<evidence type="ECO:0000256" key="9">
    <source>
        <dbReference type="ARBA" id="ARBA00043982"/>
    </source>
</evidence>
<organism evidence="10 11">
    <name type="scientific">Ligilactobacillus ruminis</name>
    <dbReference type="NCBI Taxonomy" id="1623"/>
    <lineage>
        <taxon>Bacteria</taxon>
        <taxon>Bacillati</taxon>
        <taxon>Bacillota</taxon>
        <taxon>Bacilli</taxon>
        <taxon>Lactobacillales</taxon>
        <taxon>Lactobacillaceae</taxon>
        <taxon>Ligilactobacillus</taxon>
    </lineage>
</organism>
<comment type="subcellular location">
    <subcellularLocation>
        <location evidence="1">Cell membrane</location>
        <topology evidence="1">Single-pass membrane protein</topology>
    </subcellularLocation>
    <subcellularLocation>
        <location evidence="2">Cell surface</location>
    </subcellularLocation>
</comment>
<proteinExistence type="inferred from homology"/>
<reference evidence="10 11" key="1">
    <citation type="submission" date="2016-10" db="EMBL/GenBank/DDBJ databases">
        <authorList>
            <person name="Varghese N."/>
            <person name="Submissions S."/>
        </authorList>
    </citation>
    <scope>NUCLEOTIDE SEQUENCE [LARGE SCALE GENOMIC DNA]</scope>
    <source>
        <strain evidence="10 11">WC1T17</strain>
    </source>
</reference>
<keyword evidence="6" id="KW-1133">Transmembrane helix</keyword>
<sequence>MKKRWQAFTLIEMAVVLFIISLLVLLIVPNLASQRSHAKEINDNALQTELNSQAQLYADDNDVDVASVTVDDLKAKGYLTNKQAKKIAADHLEIGNKNDN</sequence>
<dbReference type="InterPro" id="IPR012902">
    <property type="entry name" value="N_methyl_site"/>
</dbReference>
<evidence type="ECO:0000313" key="10">
    <source>
        <dbReference type="EMBL" id="SEM95904.1"/>
    </source>
</evidence>
<evidence type="ECO:0000256" key="3">
    <source>
        <dbReference type="ARBA" id="ARBA00022475"/>
    </source>
</evidence>
<dbReference type="Pfam" id="PF07963">
    <property type="entry name" value="N_methyl"/>
    <property type="match status" value="1"/>
</dbReference>
<dbReference type="InterPro" id="IPR016940">
    <property type="entry name" value="ComGC"/>
</dbReference>